<dbReference type="SUPFAM" id="SSF49265">
    <property type="entry name" value="Fibronectin type III"/>
    <property type="match status" value="1"/>
</dbReference>
<dbReference type="Proteomes" id="UP000317169">
    <property type="component" value="Unassembled WGS sequence"/>
</dbReference>
<dbReference type="InterPro" id="IPR036116">
    <property type="entry name" value="FN3_sf"/>
</dbReference>
<name>A0A507ZK66_9FLAO</name>
<keyword evidence="3" id="KW-1185">Reference proteome</keyword>
<proteinExistence type="predicted"/>
<evidence type="ECO:0008006" key="4">
    <source>
        <dbReference type="Google" id="ProtNLM"/>
    </source>
</evidence>
<sequence length="228" mass="25799">MKSNIFILCISLFVLTACSSDDATTNPGPDDFNLLTPNNSNNVDLLPELTWEAATHPNDDNITYDVYLGTQNPPQNIIATNHTFNFLDLEEELEPETTYYWQVVAKDSNDNTSTSNLASFTVREKTTEELLRGKWFYDSIEGEEPLNTCQKNSFLNFKENGSLEIKRFNINNNQECVFDTSILMYQTTNEIQIEVSMGEVSETWNIVNLDAGNLSIDAEGILLNLVKE</sequence>
<organism evidence="2 3">
    <name type="scientific">Haloflavibacter putidus</name>
    <dbReference type="NCBI Taxonomy" id="2576776"/>
    <lineage>
        <taxon>Bacteria</taxon>
        <taxon>Pseudomonadati</taxon>
        <taxon>Bacteroidota</taxon>
        <taxon>Flavobacteriia</taxon>
        <taxon>Flavobacteriales</taxon>
        <taxon>Flavobacteriaceae</taxon>
        <taxon>Haloflavibacter</taxon>
    </lineage>
</organism>
<dbReference type="AlphaFoldDB" id="A0A507ZK66"/>
<dbReference type="EMBL" id="VIAR01000010">
    <property type="protein sequence ID" value="TQD36963.1"/>
    <property type="molecule type" value="Genomic_DNA"/>
</dbReference>
<feature type="chain" id="PRO_5021420209" description="Fibronectin type-III domain-containing protein" evidence="1">
    <location>
        <begin position="24"/>
        <end position="228"/>
    </location>
</feature>
<keyword evidence="1" id="KW-0732">Signal</keyword>
<gene>
    <name evidence="2" type="ORF">FKR84_10155</name>
</gene>
<dbReference type="RefSeq" id="WP_141422201.1">
    <property type="nucleotide sequence ID" value="NZ_VIAR01000010.1"/>
</dbReference>
<dbReference type="Gene3D" id="2.60.40.10">
    <property type="entry name" value="Immunoglobulins"/>
    <property type="match status" value="1"/>
</dbReference>
<dbReference type="InterPro" id="IPR013783">
    <property type="entry name" value="Ig-like_fold"/>
</dbReference>
<comment type="caution">
    <text evidence="2">The sequence shown here is derived from an EMBL/GenBank/DDBJ whole genome shotgun (WGS) entry which is preliminary data.</text>
</comment>
<dbReference type="PROSITE" id="PS51257">
    <property type="entry name" value="PROKAR_LIPOPROTEIN"/>
    <property type="match status" value="1"/>
</dbReference>
<protein>
    <recommendedName>
        <fullName evidence="4">Fibronectin type-III domain-containing protein</fullName>
    </recommendedName>
</protein>
<evidence type="ECO:0000256" key="1">
    <source>
        <dbReference type="SAM" id="SignalP"/>
    </source>
</evidence>
<reference evidence="2 3" key="1">
    <citation type="submission" date="2019-06" db="EMBL/GenBank/DDBJ databases">
        <title>Flavibacter putida gen. nov., sp. nov., a novel marine bacterium of the family Flavobacteriaceae isolated from coastal seawater.</title>
        <authorList>
            <person name="Feng X."/>
        </authorList>
    </citation>
    <scope>NUCLEOTIDE SEQUENCE [LARGE SCALE GENOMIC DNA]</scope>
    <source>
        <strain evidence="2 3">PLHSN227</strain>
    </source>
</reference>
<evidence type="ECO:0000313" key="2">
    <source>
        <dbReference type="EMBL" id="TQD36963.1"/>
    </source>
</evidence>
<feature type="signal peptide" evidence="1">
    <location>
        <begin position="1"/>
        <end position="23"/>
    </location>
</feature>
<accession>A0A507ZK66</accession>
<evidence type="ECO:0000313" key="3">
    <source>
        <dbReference type="Proteomes" id="UP000317169"/>
    </source>
</evidence>
<dbReference type="OrthoDB" id="789771at2"/>